<dbReference type="OrthoDB" id="10295776at2759"/>
<gene>
    <name evidence="1" type="ORF">GYMLUDRAFT_242001</name>
</gene>
<sequence length="148" mass="17265">MPFTSSWVKTDTGFDKDILPSALDSDELHTHLRTKFLWHYVPTYAMVLGTIYEQEFIKLAVTIYIAHWPEDTTYGLKSLSERTLFQKQIIIPDDSDSDKWKLKALPAWYDGADTEARLKLNNIVQTTLYTFYKMKKLAKCAELCVRYV</sequence>
<dbReference type="HOGENOM" id="CLU_129421_0_0_1"/>
<organism evidence="1 2">
    <name type="scientific">Collybiopsis luxurians FD-317 M1</name>
    <dbReference type="NCBI Taxonomy" id="944289"/>
    <lineage>
        <taxon>Eukaryota</taxon>
        <taxon>Fungi</taxon>
        <taxon>Dikarya</taxon>
        <taxon>Basidiomycota</taxon>
        <taxon>Agaricomycotina</taxon>
        <taxon>Agaricomycetes</taxon>
        <taxon>Agaricomycetidae</taxon>
        <taxon>Agaricales</taxon>
        <taxon>Marasmiineae</taxon>
        <taxon>Omphalotaceae</taxon>
        <taxon>Collybiopsis</taxon>
        <taxon>Collybiopsis luxurians</taxon>
    </lineage>
</organism>
<evidence type="ECO:0000313" key="1">
    <source>
        <dbReference type="EMBL" id="KIK62912.1"/>
    </source>
</evidence>
<dbReference type="Proteomes" id="UP000053593">
    <property type="component" value="Unassembled WGS sequence"/>
</dbReference>
<evidence type="ECO:0000313" key="2">
    <source>
        <dbReference type="Proteomes" id="UP000053593"/>
    </source>
</evidence>
<keyword evidence="2" id="KW-1185">Reference proteome</keyword>
<accession>A0A0D0CTW3</accession>
<dbReference type="EMBL" id="KN834765">
    <property type="protein sequence ID" value="KIK62912.1"/>
    <property type="molecule type" value="Genomic_DNA"/>
</dbReference>
<reference evidence="1 2" key="1">
    <citation type="submission" date="2014-04" db="EMBL/GenBank/DDBJ databases">
        <title>Evolutionary Origins and Diversification of the Mycorrhizal Mutualists.</title>
        <authorList>
            <consortium name="DOE Joint Genome Institute"/>
            <consortium name="Mycorrhizal Genomics Consortium"/>
            <person name="Kohler A."/>
            <person name="Kuo A."/>
            <person name="Nagy L.G."/>
            <person name="Floudas D."/>
            <person name="Copeland A."/>
            <person name="Barry K.W."/>
            <person name="Cichocki N."/>
            <person name="Veneault-Fourrey C."/>
            <person name="LaButti K."/>
            <person name="Lindquist E.A."/>
            <person name="Lipzen A."/>
            <person name="Lundell T."/>
            <person name="Morin E."/>
            <person name="Murat C."/>
            <person name="Riley R."/>
            <person name="Ohm R."/>
            <person name="Sun H."/>
            <person name="Tunlid A."/>
            <person name="Henrissat B."/>
            <person name="Grigoriev I.V."/>
            <person name="Hibbett D.S."/>
            <person name="Martin F."/>
        </authorList>
    </citation>
    <scope>NUCLEOTIDE SEQUENCE [LARGE SCALE GENOMIC DNA]</scope>
    <source>
        <strain evidence="1 2">FD-317 M1</strain>
    </source>
</reference>
<proteinExistence type="predicted"/>
<protein>
    <submittedName>
        <fullName evidence="1">Unplaced genomic scaffold GYMLUscaffold_17, whole genome shotgun sequence</fullName>
    </submittedName>
</protein>
<name>A0A0D0CTW3_9AGAR</name>
<dbReference type="AlphaFoldDB" id="A0A0D0CTW3"/>